<dbReference type="Pfam" id="PF04598">
    <property type="entry name" value="Gasdermin"/>
    <property type="match status" value="1"/>
</dbReference>
<keyword evidence="6" id="KW-0963">Cytoplasm</keyword>
<dbReference type="EMBL" id="AYCK01022785">
    <property type="status" value="NOT_ANNOTATED_CDS"/>
    <property type="molecule type" value="Genomic_DNA"/>
</dbReference>
<keyword evidence="15" id="KW-1185">Reference proteome</keyword>
<keyword evidence="5" id="KW-1003">Cell membrane</keyword>
<evidence type="ECO:0000313" key="14">
    <source>
        <dbReference type="Ensembl" id="ENSPFOP00000021726.1"/>
    </source>
</evidence>
<feature type="domain" description="Gasdermin PUB" evidence="13">
    <location>
        <begin position="269"/>
        <end position="379"/>
    </location>
</feature>
<evidence type="ECO:0000259" key="12">
    <source>
        <dbReference type="Pfam" id="PF04598"/>
    </source>
</evidence>
<keyword evidence="9" id="KW-0472">Membrane</keyword>
<evidence type="ECO:0000256" key="9">
    <source>
        <dbReference type="ARBA" id="ARBA00023136"/>
    </source>
</evidence>
<dbReference type="Proteomes" id="UP000028760">
    <property type="component" value="Unassembled WGS sequence"/>
</dbReference>
<accession>A0A096LRD5</accession>
<dbReference type="GeneTree" id="ENSGT00670000099446"/>
<proteinExistence type="inferred from homology"/>
<dbReference type="PANTHER" id="PTHR15207:SF3">
    <property type="entry name" value="DEAFNESS, AUTOSOMAL DOMINANT 5-RELATED"/>
    <property type="match status" value="1"/>
</dbReference>
<dbReference type="InterPro" id="IPR041263">
    <property type="entry name" value="Gasdermin_PUB"/>
</dbReference>
<reference evidence="14" key="3">
    <citation type="submission" date="2025-09" db="UniProtKB">
        <authorList>
            <consortium name="Ensembl"/>
        </authorList>
    </citation>
    <scope>IDENTIFICATION</scope>
</reference>
<evidence type="ECO:0000256" key="5">
    <source>
        <dbReference type="ARBA" id="ARBA00022475"/>
    </source>
</evidence>
<comment type="subcellular location">
    <subcellularLocation>
        <location evidence="2">Cell membrane</location>
        <topology evidence="2">Multi-pass membrane protein</topology>
    </subcellularLocation>
    <subcellularLocation>
        <location evidence="1">Cytoplasm</location>
    </subcellularLocation>
</comment>
<name>A0A096LRD5_POEFO</name>
<dbReference type="AlphaFoldDB" id="A0A096LRD5"/>
<keyword evidence="4" id="KW-1134">Transmembrane beta strand</keyword>
<evidence type="ECO:0000256" key="1">
    <source>
        <dbReference type="ARBA" id="ARBA00004496"/>
    </source>
</evidence>
<dbReference type="GO" id="GO:0005886">
    <property type="term" value="C:plasma membrane"/>
    <property type="evidence" value="ECO:0007669"/>
    <property type="project" value="UniProtKB-SubCell"/>
</dbReference>
<keyword evidence="8" id="KW-0812">Transmembrane</keyword>
<evidence type="ECO:0000256" key="6">
    <source>
        <dbReference type="ARBA" id="ARBA00022490"/>
    </source>
</evidence>
<evidence type="ECO:0000256" key="10">
    <source>
        <dbReference type="ARBA" id="ARBA00023139"/>
    </source>
</evidence>
<keyword evidence="7" id="KW-1210">Necrosis</keyword>
<dbReference type="GO" id="GO:0005737">
    <property type="term" value="C:cytoplasm"/>
    <property type="evidence" value="ECO:0007669"/>
    <property type="project" value="UniProtKB-SubCell"/>
</dbReference>
<evidence type="ECO:0008006" key="16">
    <source>
        <dbReference type="Google" id="ProtNLM"/>
    </source>
</evidence>
<dbReference type="OMA" id="FTECTIF"/>
<dbReference type="PANTHER" id="PTHR15207">
    <property type="entry name" value="NONSYNDROMIC HEARING IMPAIRMENT PROTEIN"/>
    <property type="match status" value="1"/>
</dbReference>
<evidence type="ECO:0000256" key="3">
    <source>
        <dbReference type="ARBA" id="ARBA00009279"/>
    </source>
</evidence>
<evidence type="ECO:0000256" key="11">
    <source>
        <dbReference type="ARBA" id="ARBA00023288"/>
    </source>
</evidence>
<sequence>MFAKKTKDLLKSLGAQNDLIYNTNLNFQVEMFSLVKVQKKFVHKETTYSFTECTIFDLYTPELAPTDFAAQDFKEPRAEILVKDFHVSSCFGGGVEVGGGSTDVQVDVTGEDHVGPRIPPGLQPATQTLTFLLSCRMLEQKVLDILQLKEGEKLAFVKQRVFNTGPVDVSRETSRSGSIGTKFLGFLSVGVKGEKADKYKFTVPENKTFAFALKELIIEDGVLRFSSESSVRVLDIFSIYLIDLCNEISLTNSVISGLQSKQNVLTPLVGRRYLLRDLRQILEDRDALSLLEDALDQIRYGEYQRPQSEAVVWFMALLDVSSASKDLIEAVHLLVSALEALPDNTAAVLAKGGLETLNCIISMMGQLVLGQGRQLQPQLRPLQEDEELHWVTKFLCSANNLSDLVANWDYPDSSPEGVLELLYVSVQGLGLMQHNVRS</sequence>
<evidence type="ECO:0000259" key="13">
    <source>
        <dbReference type="Pfam" id="PF17708"/>
    </source>
</evidence>
<dbReference type="Pfam" id="PF17708">
    <property type="entry name" value="Gasdermin_C"/>
    <property type="match status" value="1"/>
</dbReference>
<evidence type="ECO:0000313" key="15">
    <source>
        <dbReference type="Proteomes" id="UP000028760"/>
    </source>
</evidence>
<keyword evidence="10" id="KW-0564">Palmitate</keyword>
<dbReference type="InterPro" id="IPR040460">
    <property type="entry name" value="Gasdermin_pore"/>
</dbReference>
<evidence type="ECO:0000256" key="7">
    <source>
        <dbReference type="ARBA" id="ARBA00022590"/>
    </source>
</evidence>
<feature type="domain" description="Gasdermin pore forming" evidence="12">
    <location>
        <begin position="1"/>
        <end position="220"/>
    </location>
</feature>
<dbReference type="GO" id="GO:0012501">
    <property type="term" value="P:programmed cell death"/>
    <property type="evidence" value="ECO:0007669"/>
    <property type="project" value="UniProtKB-KW"/>
</dbReference>
<dbReference type="InterPro" id="IPR042377">
    <property type="entry name" value="GSDME"/>
</dbReference>
<evidence type="ECO:0000256" key="8">
    <source>
        <dbReference type="ARBA" id="ARBA00022692"/>
    </source>
</evidence>
<keyword evidence="11" id="KW-0449">Lipoprotein</keyword>
<evidence type="ECO:0000256" key="2">
    <source>
        <dbReference type="ARBA" id="ARBA00004651"/>
    </source>
</evidence>
<evidence type="ECO:0000256" key="4">
    <source>
        <dbReference type="ARBA" id="ARBA00022452"/>
    </source>
</evidence>
<comment type="similarity">
    <text evidence="3">Belongs to the gasdermin family.</text>
</comment>
<protein>
    <recommendedName>
        <fullName evidence="16">Gasdermin pore forming domain-containing protein</fullName>
    </recommendedName>
</protein>
<reference evidence="14" key="2">
    <citation type="submission" date="2025-08" db="UniProtKB">
        <authorList>
            <consortium name="Ensembl"/>
        </authorList>
    </citation>
    <scope>IDENTIFICATION</scope>
</reference>
<organism evidence="14 15">
    <name type="scientific">Poecilia formosa</name>
    <name type="common">Amazon molly</name>
    <name type="synonym">Limia formosa</name>
    <dbReference type="NCBI Taxonomy" id="48698"/>
    <lineage>
        <taxon>Eukaryota</taxon>
        <taxon>Metazoa</taxon>
        <taxon>Chordata</taxon>
        <taxon>Craniata</taxon>
        <taxon>Vertebrata</taxon>
        <taxon>Euteleostomi</taxon>
        <taxon>Actinopterygii</taxon>
        <taxon>Neopterygii</taxon>
        <taxon>Teleostei</taxon>
        <taxon>Neoteleostei</taxon>
        <taxon>Acanthomorphata</taxon>
        <taxon>Ovalentaria</taxon>
        <taxon>Atherinomorphae</taxon>
        <taxon>Cyprinodontiformes</taxon>
        <taxon>Poeciliidae</taxon>
        <taxon>Poeciliinae</taxon>
        <taxon>Poecilia</taxon>
    </lineage>
</organism>
<dbReference type="Ensembl" id="ENSPFOT00000025728.1">
    <property type="protein sequence ID" value="ENSPFOP00000021726.1"/>
    <property type="gene ID" value="ENSPFOG00000023015.1"/>
</dbReference>
<reference evidence="15" key="1">
    <citation type="submission" date="2013-10" db="EMBL/GenBank/DDBJ databases">
        <authorList>
            <person name="Schartl M."/>
            <person name="Warren W."/>
        </authorList>
    </citation>
    <scope>NUCLEOTIDE SEQUENCE [LARGE SCALE GENOMIC DNA]</scope>
    <source>
        <strain evidence="15">female</strain>
    </source>
</reference>